<dbReference type="InterPro" id="IPR053163">
    <property type="entry name" value="HTH-type_regulator_Rgg"/>
</dbReference>
<evidence type="ECO:0000259" key="1">
    <source>
        <dbReference type="PROSITE" id="PS50943"/>
    </source>
</evidence>
<reference evidence="2 3" key="1">
    <citation type="submission" date="2019-07" db="EMBL/GenBank/DDBJ databases">
        <title>Genome sequencing of KACC 19320.</title>
        <authorList>
            <person name="Heo J."/>
            <person name="Kim S.-J."/>
            <person name="Kim J.-S."/>
            <person name="Hong S.-B."/>
            <person name="Kwon S.-W."/>
        </authorList>
    </citation>
    <scope>NUCLEOTIDE SEQUENCE [LARGE SCALE GENOMIC DNA]</scope>
    <source>
        <strain evidence="2 3">KACC 19320</strain>
    </source>
</reference>
<feature type="domain" description="HTH cro/C1-type" evidence="1">
    <location>
        <begin position="28"/>
        <end position="63"/>
    </location>
</feature>
<gene>
    <name evidence="2" type="ORF">FLP15_09050</name>
</gene>
<sequence length="170" mass="19891">MIYKKYGEVFKTIRQQHRFALSYFESVGISKGMLSRFENGKSMLSFDKLILALQEMNMSLQTFLVFLNNKVPDYVETKFRAIDTAYWNGNTKKLKEIYEEHIQYYNPKEGNFGIENYAIALSAKAHFSPLKDDELEEIGSYLERVIVWSLYELNILLNSVEQLPLNCCLN</sequence>
<evidence type="ECO:0000313" key="2">
    <source>
        <dbReference type="EMBL" id="QDK71275.1"/>
    </source>
</evidence>
<proteinExistence type="predicted"/>
<dbReference type="InterPro" id="IPR010982">
    <property type="entry name" value="Lambda_DNA-bd_dom_sf"/>
</dbReference>
<dbReference type="KEGG" id="lack:FLP15_09050"/>
<dbReference type="PANTHER" id="PTHR37038">
    <property type="entry name" value="TRANSCRIPTIONAL REGULATOR-RELATED"/>
    <property type="match status" value="1"/>
</dbReference>
<organism evidence="2 3">
    <name type="scientific">Lactococcus protaetiae</name>
    <dbReference type="NCBI Taxonomy" id="2592653"/>
    <lineage>
        <taxon>Bacteria</taxon>
        <taxon>Bacillati</taxon>
        <taxon>Bacillota</taxon>
        <taxon>Bacilli</taxon>
        <taxon>Lactobacillales</taxon>
        <taxon>Streptococcaceae</taxon>
        <taxon>Lactococcus</taxon>
    </lineage>
</organism>
<dbReference type="OrthoDB" id="5769614at2"/>
<dbReference type="NCBIfam" id="TIGR01716">
    <property type="entry name" value="RGG_Cterm"/>
    <property type="match status" value="1"/>
</dbReference>
<dbReference type="EMBL" id="CP041356">
    <property type="protein sequence ID" value="QDK71275.1"/>
    <property type="molecule type" value="Genomic_DNA"/>
</dbReference>
<dbReference type="GO" id="GO:0003677">
    <property type="term" value="F:DNA binding"/>
    <property type="evidence" value="ECO:0007669"/>
    <property type="project" value="InterPro"/>
</dbReference>
<protein>
    <recommendedName>
        <fullName evidence="1">HTH cro/C1-type domain-containing protein</fullName>
    </recommendedName>
</protein>
<dbReference type="Proteomes" id="UP000315128">
    <property type="component" value="Chromosome"/>
</dbReference>
<dbReference type="PROSITE" id="PS50943">
    <property type="entry name" value="HTH_CROC1"/>
    <property type="match status" value="1"/>
</dbReference>
<dbReference type="SUPFAM" id="SSF47413">
    <property type="entry name" value="lambda repressor-like DNA-binding domains"/>
    <property type="match status" value="1"/>
</dbReference>
<keyword evidence="3" id="KW-1185">Reference proteome</keyword>
<evidence type="ECO:0000313" key="3">
    <source>
        <dbReference type="Proteomes" id="UP000315128"/>
    </source>
</evidence>
<dbReference type="InterPro" id="IPR010057">
    <property type="entry name" value="Transcription_activator_Rgg_C"/>
</dbReference>
<dbReference type="CDD" id="cd00093">
    <property type="entry name" value="HTH_XRE"/>
    <property type="match status" value="1"/>
</dbReference>
<name>A0A514Z9M6_9LACT</name>
<dbReference type="AlphaFoldDB" id="A0A514Z9M6"/>
<accession>A0A514Z9M6</accession>
<dbReference type="InterPro" id="IPR001387">
    <property type="entry name" value="Cro/C1-type_HTH"/>
</dbReference>